<organism evidence="6 7">
    <name type="scientific">Cypionkella sinensis</name>
    <dbReference type="NCBI Taxonomy" id="1756043"/>
    <lineage>
        <taxon>Bacteria</taxon>
        <taxon>Pseudomonadati</taxon>
        <taxon>Pseudomonadota</taxon>
        <taxon>Alphaproteobacteria</taxon>
        <taxon>Rhodobacterales</taxon>
        <taxon>Paracoccaceae</taxon>
        <taxon>Cypionkella</taxon>
    </lineage>
</organism>
<keyword evidence="4 6" id="KW-0067">ATP-binding</keyword>
<dbReference type="EMBL" id="JBHRTO010000001">
    <property type="protein sequence ID" value="MFC3179386.1"/>
    <property type="molecule type" value="Genomic_DNA"/>
</dbReference>
<accession>A0ABV7ISC5</accession>
<dbReference type="Pfam" id="PF00005">
    <property type="entry name" value="ABC_tran"/>
    <property type="match status" value="1"/>
</dbReference>
<evidence type="ECO:0000256" key="1">
    <source>
        <dbReference type="ARBA" id="ARBA00005417"/>
    </source>
</evidence>
<evidence type="ECO:0000259" key="5">
    <source>
        <dbReference type="PROSITE" id="PS50893"/>
    </source>
</evidence>
<dbReference type="GO" id="GO:0005524">
    <property type="term" value="F:ATP binding"/>
    <property type="evidence" value="ECO:0007669"/>
    <property type="project" value="UniProtKB-KW"/>
</dbReference>
<dbReference type="Proteomes" id="UP001595547">
    <property type="component" value="Unassembled WGS sequence"/>
</dbReference>
<protein>
    <submittedName>
        <fullName evidence="6">Energy-coupling factor ABC transporter ATP-binding protein</fullName>
    </submittedName>
</protein>
<evidence type="ECO:0000313" key="6">
    <source>
        <dbReference type="EMBL" id="MFC3179386.1"/>
    </source>
</evidence>
<sequence>MTSSQGITLQNASVTLGGKVILSGLSLTLSEHRIGIIGRNGSGKTTLLRLLAGLIPPTTGSVTIDGLNPTDRKAILPRLGILFQNPDHQILFPTVAEELGFGLRQQGQTEAQAQRAVTTLLAAENRSHWAKALTHTLSQGQRHYLCLLSILLMQPATILLDEPFAGLDLPTQTRLARRLSAVPQRLITITHDPATVSACDRVLWLDQGGIRADGPPDTVLPAFTAEMARIGEHDADTDLAD</sequence>
<keyword evidence="7" id="KW-1185">Reference proteome</keyword>
<dbReference type="SMART" id="SM00382">
    <property type="entry name" value="AAA"/>
    <property type="match status" value="1"/>
</dbReference>
<dbReference type="RefSeq" id="WP_380071034.1">
    <property type="nucleotide sequence ID" value="NZ_JBHRTO010000001.1"/>
</dbReference>
<evidence type="ECO:0000256" key="3">
    <source>
        <dbReference type="ARBA" id="ARBA00022741"/>
    </source>
</evidence>
<evidence type="ECO:0000313" key="7">
    <source>
        <dbReference type="Proteomes" id="UP001595547"/>
    </source>
</evidence>
<dbReference type="InterPro" id="IPR015856">
    <property type="entry name" value="ABC_transpr_CbiO/EcfA_su"/>
</dbReference>
<dbReference type="Gene3D" id="3.40.50.300">
    <property type="entry name" value="P-loop containing nucleotide triphosphate hydrolases"/>
    <property type="match status" value="1"/>
</dbReference>
<reference evidence="7" key="1">
    <citation type="journal article" date="2019" name="Int. J. Syst. Evol. Microbiol.">
        <title>The Global Catalogue of Microorganisms (GCM) 10K type strain sequencing project: providing services to taxonomists for standard genome sequencing and annotation.</title>
        <authorList>
            <consortium name="The Broad Institute Genomics Platform"/>
            <consortium name="The Broad Institute Genome Sequencing Center for Infectious Disease"/>
            <person name="Wu L."/>
            <person name="Ma J."/>
        </authorList>
    </citation>
    <scope>NUCLEOTIDE SEQUENCE [LARGE SCALE GENOMIC DNA]</scope>
    <source>
        <strain evidence="7">KCTC 52039</strain>
    </source>
</reference>
<name>A0ABV7ISC5_9RHOB</name>
<evidence type="ECO:0000256" key="2">
    <source>
        <dbReference type="ARBA" id="ARBA00022448"/>
    </source>
</evidence>
<dbReference type="InterPro" id="IPR003593">
    <property type="entry name" value="AAA+_ATPase"/>
</dbReference>
<proteinExistence type="inferred from homology"/>
<keyword evidence="3" id="KW-0547">Nucleotide-binding</keyword>
<dbReference type="InterPro" id="IPR003439">
    <property type="entry name" value="ABC_transporter-like_ATP-bd"/>
</dbReference>
<evidence type="ECO:0000256" key="4">
    <source>
        <dbReference type="ARBA" id="ARBA00022840"/>
    </source>
</evidence>
<dbReference type="SUPFAM" id="SSF52540">
    <property type="entry name" value="P-loop containing nucleoside triphosphate hydrolases"/>
    <property type="match status" value="1"/>
</dbReference>
<dbReference type="CDD" id="cd03225">
    <property type="entry name" value="ABC_cobalt_CbiO_domain1"/>
    <property type="match status" value="1"/>
</dbReference>
<comment type="caution">
    <text evidence="6">The sequence shown here is derived from an EMBL/GenBank/DDBJ whole genome shotgun (WGS) entry which is preliminary data.</text>
</comment>
<gene>
    <name evidence="6" type="ORF">ACFOGH_00145</name>
</gene>
<dbReference type="PANTHER" id="PTHR43553:SF24">
    <property type="entry name" value="ENERGY-COUPLING FACTOR TRANSPORTER ATP-BINDING PROTEIN ECFA1"/>
    <property type="match status" value="1"/>
</dbReference>
<dbReference type="InterPro" id="IPR027417">
    <property type="entry name" value="P-loop_NTPase"/>
</dbReference>
<dbReference type="PANTHER" id="PTHR43553">
    <property type="entry name" value="HEAVY METAL TRANSPORTER"/>
    <property type="match status" value="1"/>
</dbReference>
<keyword evidence="2" id="KW-0813">Transport</keyword>
<feature type="domain" description="ABC transporter" evidence="5">
    <location>
        <begin position="7"/>
        <end position="232"/>
    </location>
</feature>
<dbReference type="InterPro" id="IPR050095">
    <property type="entry name" value="ECF_ABC_transporter_ATP-bd"/>
</dbReference>
<comment type="similarity">
    <text evidence="1">Belongs to the ABC transporter superfamily.</text>
</comment>
<dbReference type="PROSITE" id="PS50893">
    <property type="entry name" value="ABC_TRANSPORTER_2"/>
    <property type="match status" value="1"/>
</dbReference>